<dbReference type="RefSeq" id="WP_090538158.1">
    <property type="nucleotide sequence ID" value="NZ_FOYD01000003.1"/>
</dbReference>
<dbReference type="AlphaFoldDB" id="A0A1I6B860"/>
<dbReference type="InterPro" id="IPR036249">
    <property type="entry name" value="Thioredoxin-like_sf"/>
</dbReference>
<keyword evidence="4" id="KW-0676">Redox-active center</keyword>
<dbReference type="PROSITE" id="PS00194">
    <property type="entry name" value="THIOREDOXIN_1"/>
    <property type="match status" value="1"/>
</dbReference>
<keyword evidence="3" id="KW-1015">Disulfide bond</keyword>
<dbReference type="GO" id="GO:0016853">
    <property type="term" value="F:isomerase activity"/>
    <property type="evidence" value="ECO:0007669"/>
    <property type="project" value="UniProtKB-KW"/>
</dbReference>
<proteinExistence type="predicted"/>
<gene>
    <name evidence="6" type="ORF">SAMN05216578_103236</name>
</gene>
<evidence type="ECO:0000256" key="2">
    <source>
        <dbReference type="ARBA" id="ARBA00022748"/>
    </source>
</evidence>
<evidence type="ECO:0000256" key="3">
    <source>
        <dbReference type="ARBA" id="ARBA00023157"/>
    </source>
</evidence>
<dbReference type="InterPro" id="IPR017937">
    <property type="entry name" value="Thioredoxin_CS"/>
</dbReference>
<dbReference type="InterPro" id="IPR050553">
    <property type="entry name" value="Thioredoxin_ResA/DsbE_sf"/>
</dbReference>
<reference evidence="6 7" key="1">
    <citation type="submission" date="2016-10" db="EMBL/GenBank/DDBJ databases">
        <authorList>
            <person name="de Groot N.N."/>
        </authorList>
    </citation>
    <scope>NUCLEOTIDE SEQUENCE [LARGE SCALE GENOMIC DNA]</scope>
    <source>
        <strain evidence="6 7">JCM 18415</strain>
    </source>
</reference>
<protein>
    <submittedName>
        <fullName evidence="6">Thiol-disulfide isomerase or thioredoxin</fullName>
    </submittedName>
</protein>
<dbReference type="PANTHER" id="PTHR42852">
    <property type="entry name" value="THIOL:DISULFIDE INTERCHANGE PROTEIN DSBE"/>
    <property type="match status" value="1"/>
</dbReference>
<keyword evidence="2" id="KW-0201">Cytochrome c-type biogenesis</keyword>
<dbReference type="OrthoDB" id="9796554at2"/>
<feature type="domain" description="Thioredoxin" evidence="5">
    <location>
        <begin position="5"/>
        <end position="150"/>
    </location>
</feature>
<dbReference type="Pfam" id="PF00578">
    <property type="entry name" value="AhpC-TSA"/>
    <property type="match status" value="1"/>
</dbReference>
<sequence length="150" mass="16896">MRKWLWVTLVIAAFGLAGCGSEQWRDHQGEAVARTELQGNWVVVNYWAEWCAPCLHELPEFNRLAAARPDIRVFGVNYDGVSGEELRELSDRMGIAFPVMGQDFEKSLELERPQVLPTTYIFNPAGELVHSLPGPQTEASLLALLDQDRN</sequence>
<evidence type="ECO:0000256" key="4">
    <source>
        <dbReference type="ARBA" id="ARBA00023284"/>
    </source>
</evidence>
<dbReference type="PROSITE" id="PS51352">
    <property type="entry name" value="THIOREDOXIN_2"/>
    <property type="match status" value="1"/>
</dbReference>
<dbReference type="InterPro" id="IPR000866">
    <property type="entry name" value="AhpC/TSA"/>
</dbReference>
<keyword evidence="6" id="KW-0413">Isomerase</keyword>
<evidence type="ECO:0000313" key="7">
    <source>
        <dbReference type="Proteomes" id="UP000242815"/>
    </source>
</evidence>
<dbReference type="Gene3D" id="3.40.30.10">
    <property type="entry name" value="Glutaredoxin"/>
    <property type="match status" value="1"/>
</dbReference>
<dbReference type="STRING" id="1002526.SAMN05216578_103236"/>
<dbReference type="PROSITE" id="PS51257">
    <property type="entry name" value="PROKAR_LIPOPROTEIN"/>
    <property type="match status" value="1"/>
</dbReference>
<dbReference type="PANTHER" id="PTHR42852:SF6">
    <property type="entry name" value="THIOL:DISULFIDE INTERCHANGE PROTEIN DSBE"/>
    <property type="match status" value="1"/>
</dbReference>
<dbReference type="GO" id="GO:0015036">
    <property type="term" value="F:disulfide oxidoreductase activity"/>
    <property type="evidence" value="ECO:0007669"/>
    <property type="project" value="UniProtKB-ARBA"/>
</dbReference>
<comment type="subcellular location">
    <subcellularLocation>
        <location evidence="1">Cell envelope</location>
    </subcellularLocation>
</comment>
<dbReference type="SUPFAM" id="SSF52833">
    <property type="entry name" value="Thioredoxin-like"/>
    <property type="match status" value="1"/>
</dbReference>
<dbReference type="GO" id="GO:0030313">
    <property type="term" value="C:cell envelope"/>
    <property type="evidence" value="ECO:0007669"/>
    <property type="project" value="UniProtKB-SubCell"/>
</dbReference>
<organism evidence="6 7">
    <name type="scientific">Halopseudomonas formosensis</name>
    <dbReference type="NCBI Taxonomy" id="1002526"/>
    <lineage>
        <taxon>Bacteria</taxon>
        <taxon>Pseudomonadati</taxon>
        <taxon>Pseudomonadota</taxon>
        <taxon>Gammaproteobacteria</taxon>
        <taxon>Pseudomonadales</taxon>
        <taxon>Pseudomonadaceae</taxon>
        <taxon>Halopseudomonas</taxon>
    </lineage>
</organism>
<dbReference type="EMBL" id="FOYD01000003">
    <property type="protein sequence ID" value="SFQ76997.1"/>
    <property type="molecule type" value="Genomic_DNA"/>
</dbReference>
<accession>A0A1I6B860</accession>
<dbReference type="InterPro" id="IPR013766">
    <property type="entry name" value="Thioredoxin_domain"/>
</dbReference>
<evidence type="ECO:0000313" key="6">
    <source>
        <dbReference type="EMBL" id="SFQ76997.1"/>
    </source>
</evidence>
<evidence type="ECO:0000256" key="1">
    <source>
        <dbReference type="ARBA" id="ARBA00004196"/>
    </source>
</evidence>
<name>A0A1I6B860_9GAMM</name>
<dbReference type="Proteomes" id="UP000242815">
    <property type="component" value="Unassembled WGS sequence"/>
</dbReference>
<dbReference type="CDD" id="cd02966">
    <property type="entry name" value="TlpA_like_family"/>
    <property type="match status" value="1"/>
</dbReference>
<dbReference type="GO" id="GO:0016209">
    <property type="term" value="F:antioxidant activity"/>
    <property type="evidence" value="ECO:0007669"/>
    <property type="project" value="InterPro"/>
</dbReference>
<evidence type="ECO:0000259" key="5">
    <source>
        <dbReference type="PROSITE" id="PS51352"/>
    </source>
</evidence>
<dbReference type="GO" id="GO:0017004">
    <property type="term" value="P:cytochrome complex assembly"/>
    <property type="evidence" value="ECO:0007669"/>
    <property type="project" value="UniProtKB-KW"/>
</dbReference>